<evidence type="ECO:0000259" key="1">
    <source>
        <dbReference type="Pfam" id="PF13649"/>
    </source>
</evidence>
<sequence>MSSPTRQRLDSWLLGLDVKRYYSEMADRIAGLPDGPILEIPAGNGPLFKQAAGYRDRGPWIFADLSWHLLKQLAAKVEAVGAKRHLIIRADACALPIVDGTMAGAVSMFGIHCFHDKSAVFGELRRVVSEEGQIAVSTLTTDGHKLSQYYHQMSQKDGTFAPDNSWAEISTAARGQGLELHGTTGLGSARVFTARPKIHS</sequence>
<dbReference type="GO" id="GO:0032259">
    <property type="term" value="P:methylation"/>
    <property type="evidence" value="ECO:0007669"/>
    <property type="project" value="UniProtKB-KW"/>
</dbReference>
<protein>
    <submittedName>
        <fullName evidence="2">Ubiquinone/menaquinone biosynthesis C-methylase UbiE</fullName>
    </submittedName>
</protein>
<keyword evidence="2" id="KW-0808">Transferase</keyword>
<accession>A0A7W7C7K2</accession>
<dbReference type="InterPro" id="IPR041698">
    <property type="entry name" value="Methyltransf_25"/>
</dbReference>
<evidence type="ECO:0000313" key="2">
    <source>
        <dbReference type="EMBL" id="MBB4675945.1"/>
    </source>
</evidence>
<keyword evidence="2" id="KW-0489">Methyltransferase</keyword>
<organism evidence="2 3">
    <name type="scientific">Crossiella cryophila</name>
    <dbReference type="NCBI Taxonomy" id="43355"/>
    <lineage>
        <taxon>Bacteria</taxon>
        <taxon>Bacillati</taxon>
        <taxon>Actinomycetota</taxon>
        <taxon>Actinomycetes</taxon>
        <taxon>Pseudonocardiales</taxon>
        <taxon>Pseudonocardiaceae</taxon>
        <taxon>Crossiella</taxon>
    </lineage>
</organism>
<gene>
    <name evidence="2" type="ORF">HNR67_002063</name>
</gene>
<dbReference type="EMBL" id="JACHMH010000001">
    <property type="protein sequence ID" value="MBB4675945.1"/>
    <property type="molecule type" value="Genomic_DNA"/>
</dbReference>
<dbReference type="GO" id="GO:0008168">
    <property type="term" value="F:methyltransferase activity"/>
    <property type="evidence" value="ECO:0007669"/>
    <property type="project" value="UniProtKB-KW"/>
</dbReference>
<dbReference type="InterPro" id="IPR029063">
    <property type="entry name" value="SAM-dependent_MTases_sf"/>
</dbReference>
<dbReference type="Pfam" id="PF13649">
    <property type="entry name" value="Methyltransf_25"/>
    <property type="match status" value="1"/>
</dbReference>
<proteinExistence type="predicted"/>
<keyword evidence="2" id="KW-0830">Ubiquinone</keyword>
<name>A0A7W7C7K2_9PSEU</name>
<reference evidence="2 3" key="1">
    <citation type="submission" date="2020-08" db="EMBL/GenBank/DDBJ databases">
        <title>Sequencing the genomes of 1000 actinobacteria strains.</title>
        <authorList>
            <person name="Klenk H.-P."/>
        </authorList>
    </citation>
    <scope>NUCLEOTIDE SEQUENCE [LARGE SCALE GENOMIC DNA]</scope>
    <source>
        <strain evidence="2 3">DSM 44230</strain>
    </source>
</reference>
<evidence type="ECO:0000313" key="3">
    <source>
        <dbReference type="Proteomes" id="UP000533598"/>
    </source>
</evidence>
<dbReference type="SUPFAM" id="SSF53335">
    <property type="entry name" value="S-adenosyl-L-methionine-dependent methyltransferases"/>
    <property type="match status" value="1"/>
</dbReference>
<keyword evidence="3" id="KW-1185">Reference proteome</keyword>
<comment type="caution">
    <text evidence="2">The sequence shown here is derived from an EMBL/GenBank/DDBJ whole genome shotgun (WGS) entry which is preliminary data.</text>
</comment>
<dbReference type="AlphaFoldDB" id="A0A7W7C7K2"/>
<feature type="domain" description="Methyltransferase" evidence="1">
    <location>
        <begin position="37"/>
        <end position="132"/>
    </location>
</feature>
<dbReference type="RefSeq" id="WP_185001836.1">
    <property type="nucleotide sequence ID" value="NZ_BAAAUI010000021.1"/>
</dbReference>
<dbReference type="Gene3D" id="3.40.50.150">
    <property type="entry name" value="Vaccinia Virus protein VP39"/>
    <property type="match status" value="1"/>
</dbReference>
<dbReference type="Proteomes" id="UP000533598">
    <property type="component" value="Unassembled WGS sequence"/>
</dbReference>